<protein>
    <submittedName>
        <fullName evidence="2">Uncharacterized protein</fullName>
    </submittedName>
</protein>
<feature type="region of interest" description="Disordered" evidence="1">
    <location>
        <begin position="20"/>
        <end position="40"/>
    </location>
</feature>
<evidence type="ECO:0000313" key="3">
    <source>
        <dbReference type="Proteomes" id="UP000199058"/>
    </source>
</evidence>
<dbReference type="AlphaFoldDB" id="A0A1I1ERC2"/>
<dbReference type="Proteomes" id="UP000199058">
    <property type="component" value="Unassembled WGS sequence"/>
</dbReference>
<feature type="compositionally biased region" description="Basic and acidic residues" evidence="1">
    <location>
        <begin position="24"/>
        <end position="40"/>
    </location>
</feature>
<keyword evidence="3" id="KW-1185">Reference proteome</keyword>
<gene>
    <name evidence="2" type="ORF">SAMN05660443_0800</name>
</gene>
<organism evidence="2 3">
    <name type="scientific">Marinospirillum celere</name>
    <dbReference type="NCBI Taxonomy" id="1122252"/>
    <lineage>
        <taxon>Bacteria</taxon>
        <taxon>Pseudomonadati</taxon>
        <taxon>Pseudomonadota</taxon>
        <taxon>Gammaproteobacteria</taxon>
        <taxon>Oceanospirillales</taxon>
        <taxon>Oceanospirillaceae</taxon>
        <taxon>Marinospirillum</taxon>
    </lineage>
</organism>
<dbReference type="EMBL" id="FOLH01000001">
    <property type="protein sequence ID" value="SFB89729.1"/>
    <property type="molecule type" value="Genomic_DNA"/>
</dbReference>
<dbReference type="STRING" id="1122252.SAMN05660443_0800"/>
<sequence>MLPTPLLTLDLTGPDLLDSLKSSLEGEDHPKRAKTSDPRPHHPFDLMTFFIRELIDCLPSPFDDYDNLAKIITHETGIMVKPQDLEHAYEHRIEDVSIGGLAGIQCFLGVIDNGINSLEDDGKPARRFIEQMSVFKFEQRAKPIPIVEGRTVSDDELPSFGHKK</sequence>
<dbReference type="RefSeq" id="WP_091959454.1">
    <property type="nucleotide sequence ID" value="NZ_FOLH01000001.1"/>
</dbReference>
<evidence type="ECO:0000313" key="2">
    <source>
        <dbReference type="EMBL" id="SFB89729.1"/>
    </source>
</evidence>
<accession>A0A1I1ERC2</accession>
<proteinExistence type="predicted"/>
<evidence type="ECO:0000256" key="1">
    <source>
        <dbReference type="SAM" id="MobiDB-lite"/>
    </source>
</evidence>
<reference evidence="2 3" key="1">
    <citation type="submission" date="2016-10" db="EMBL/GenBank/DDBJ databases">
        <authorList>
            <person name="de Groot N.N."/>
        </authorList>
    </citation>
    <scope>NUCLEOTIDE SEQUENCE [LARGE SCALE GENOMIC DNA]</scope>
    <source>
        <strain evidence="2 3">DSM 18438</strain>
    </source>
</reference>
<name>A0A1I1ERC2_9GAMM</name>